<organism evidence="7 8">
    <name type="scientific">Trachymyrmex cornetzi</name>
    <dbReference type="NCBI Taxonomy" id="471704"/>
    <lineage>
        <taxon>Eukaryota</taxon>
        <taxon>Metazoa</taxon>
        <taxon>Ecdysozoa</taxon>
        <taxon>Arthropoda</taxon>
        <taxon>Hexapoda</taxon>
        <taxon>Insecta</taxon>
        <taxon>Pterygota</taxon>
        <taxon>Neoptera</taxon>
        <taxon>Endopterygota</taxon>
        <taxon>Hymenoptera</taxon>
        <taxon>Apocrita</taxon>
        <taxon>Aculeata</taxon>
        <taxon>Formicoidea</taxon>
        <taxon>Formicidae</taxon>
        <taxon>Myrmicinae</taxon>
        <taxon>Trachymyrmex</taxon>
    </lineage>
</organism>
<evidence type="ECO:0000256" key="5">
    <source>
        <dbReference type="PROSITE-ProRule" id="PRU00309"/>
    </source>
</evidence>
<dbReference type="GO" id="GO:0016301">
    <property type="term" value="F:kinase activity"/>
    <property type="evidence" value="ECO:0007669"/>
    <property type="project" value="UniProtKB-KW"/>
</dbReference>
<protein>
    <submittedName>
        <fullName evidence="7">52 kDa repressor of the inhibitor of the protein kinase</fullName>
    </submittedName>
</protein>
<accession>A0A151IUX7</accession>
<keyword evidence="4 5" id="KW-0238">DNA-binding</keyword>
<keyword evidence="8" id="KW-1185">Reference proteome</keyword>
<proteinExistence type="predicted"/>
<dbReference type="SUPFAM" id="SSF57716">
    <property type="entry name" value="Glucocorticoid receptor-like (DNA-binding domain)"/>
    <property type="match status" value="1"/>
</dbReference>
<dbReference type="PANTHER" id="PTHR46600">
    <property type="entry name" value="THAP DOMAIN-CONTAINING"/>
    <property type="match status" value="1"/>
</dbReference>
<evidence type="ECO:0000256" key="1">
    <source>
        <dbReference type="ARBA" id="ARBA00022723"/>
    </source>
</evidence>
<dbReference type="OrthoDB" id="7696810at2759"/>
<keyword evidence="3" id="KW-0862">Zinc</keyword>
<evidence type="ECO:0000259" key="6">
    <source>
        <dbReference type="PROSITE" id="PS50950"/>
    </source>
</evidence>
<feature type="domain" description="THAP-type" evidence="6">
    <location>
        <begin position="1"/>
        <end position="84"/>
    </location>
</feature>
<dbReference type="InterPro" id="IPR026516">
    <property type="entry name" value="THAP1/10"/>
</dbReference>
<reference evidence="7 8" key="1">
    <citation type="submission" date="2015-09" db="EMBL/GenBank/DDBJ databases">
        <title>Trachymyrmex cornetzi WGS genome.</title>
        <authorList>
            <person name="Nygaard S."/>
            <person name="Hu H."/>
            <person name="Boomsma J."/>
            <person name="Zhang G."/>
        </authorList>
    </citation>
    <scope>NUCLEOTIDE SEQUENCE [LARGE SCALE GENOMIC DNA]</scope>
    <source>
        <strain evidence="7">Tcor2-1</strain>
        <tissue evidence="7">Whole body</tissue>
    </source>
</reference>
<evidence type="ECO:0000256" key="2">
    <source>
        <dbReference type="ARBA" id="ARBA00022771"/>
    </source>
</evidence>
<dbReference type="KEGG" id="tcz:108768277"/>
<dbReference type="PANTHER" id="PTHR46600:SF11">
    <property type="entry name" value="THAP DOMAIN-CONTAINING PROTEIN 10"/>
    <property type="match status" value="1"/>
</dbReference>
<evidence type="ECO:0000313" key="7">
    <source>
        <dbReference type="EMBL" id="KYN11364.1"/>
    </source>
</evidence>
<evidence type="ECO:0000256" key="4">
    <source>
        <dbReference type="ARBA" id="ARBA00023125"/>
    </source>
</evidence>
<dbReference type="Proteomes" id="UP000078492">
    <property type="component" value="Unassembled WGS sequence"/>
</dbReference>
<keyword evidence="2 5" id="KW-0863">Zinc-finger</keyword>
<dbReference type="SMART" id="SM00980">
    <property type="entry name" value="THAP"/>
    <property type="match status" value="1"/>
</dbReference>
<dbReference type="PROSITE" id="PS50950">
    <property type="entry name" value="ZF_THAP"/>
    <property type="match status" value="1"/>
</dbReference>
<dbReference type="SMART" id="SM00692">
    <property type="entry name" value="DM3"/>
    <property type="match status" value="1"/>
</dbReference>
<dbReference type="InterPro" id="IPR006612">
    <property type="entry name" value="THAP_Znf"/>
</dbReference>
<gene>
    <name evidence="7" type="ORF">ALC57_16493</name>
</gene>
<evidence type="ECO:0000256" key="3">
    <source>
        <dbReference type="ARBA" id="ARBA00022833"/>
    </source>
</evidence>
<evidence type="ECO:0000313" key="8">
    <source>
        <dbReference type="Proteomes" id="UP000078492"/>
    </source>
</evidence>
<keyword evidence="7" id="KW-0418">Kinase</keyword>
<sequence>MSKGGFSCVMCKNISGRNAGIKFFRFPKDPEMSKLWLKSCNSMIDRTTEELYKNYRICSEHFNENMYLNDLKTRLLPAAIPNATQTTSNFLTNPTCDTYVISRGNILLYILFN</sequence>
<dbReference type="GO" id="GO:0008270">
    <property type="term" value="F:zinc ion binding"/>
    <property type="evidence" value="ECO:0007669"/>
    <property type="project" value="UniProtKB-KW"/>
</dbReference>
<dbReference type="AlphaFoldDB" id="A0A151IUX7"/>
<dbReference type="GO" id="GO:0043565">
    <property type="term" value="F:sequence-specific DNA binding"/>
    <property type="evidence" value="ECO:0007669"/>
    <property type="project" value="InterPro"/>
</dbReference>
<dbReference type="Gene3D" id="6.20.210.20">
    <property type="entry name" value="THAP domain"/>
    <property type="match status" value="1"/>
</dbReference>
<dbReference type="InterPro" id="IPR038441">
    <property type="entry name" value="THAP_Znf_sf"/>
</dbReference>
<keyword evidence="7" id="KW-0808">Transferase</keyword>
<keyword evidence="1" id="KW-0479">Metal-binding</keyword>
<name>A0A151IUX7_9HYME</name>
<dbReference type="Pfam" id="PF05485">
    <property type="entry name" value="THAP"/>
    <property type="match status" value="1"/>
</dbReference>
<dbReference type="EMBL" id="KQ980930">
    <property type="protein sequence ID" value="KYN11364.1"/>
    <property type="molecule type" value="Genomic_DNA"/>
</dbReference>